<dbReference type="Proteomes" id="UP001207468">
    <property type="component" value="Unassembled WGS sequence"/>
</dbReference>
<keyword evidence="2" id="KW-1185">Reference proteome</keyword>
<organism evidence="1 2">
    <name type="scientific">Russula earlei</name>
    <dbReference type="NCBI Taxonomy" id="71964"/>
    <lineage>
        <taxon>Eukaryota</taxon>
        <taxon>Fungi</taxon>
        <taxon>Dikarya</taxon>
        <taxon>Basidiomycota</taxon>
        <taxon>Agaricomycotina</taxon>
        <taxon>Agaricomycetes</taxon>
        <taxon>Russulales</taxon>
        <taxon>Russulaceae</taxon>
        <taxon>Russula</taxon>
    </lineage>
</organism>
<sequence>MGRRVQGSAVVCSCACHGCNRRCDLSYIPFLPDLPRGHKSNVCRICLRRKHHDSVCHCGCISSSQRKYSTIIMGIQWAGTLIGLIAAVLAPIPFIFLKYGARIRTRSQFAPCIMSERSAAFEPAFMA</sequence>
<dbReference type="EMBL" id="JAGFNK010000504">
    <property type="protein sequence ID" value="KAI9449394.1"/>
    <property type="molecule type" value="Genomic_DNA"/>
</dbReference>
<evidence type="ECO:0000313" key="1">
    <source>
        <dbReference type="EMBL" id="KAI9449394.1"/>
    </source>
</evidence>
<evidence type="ECO:0000313" key="2">
    <source>
        <dbReference type="Proteomes" id="UP001207468"/>
    </source>
</evidence>
<accession>A0ACC0TVP9</accession>
<protein>
    <submittedName>
        <fullName evidence="1">Uncharacterized protein</fullName>
    </submittedName>
</protein>
<gene>
    <name evidence="1" type="ORF">F5148DRAFT_1247844</name>
</gene>
<comment type="caution">
    <text evidence="1">The sequence shown here is derived from an EMBL/GenBank/DDBJ whole genome shotgun (WGS) entry which is preliminary data.</text>
</comment>
<name>A0ACC0TVP9_9AGAM</name>
<proteinExistence type="predicted"/>
<reference evidence="1" key="1">
    <citation type="submission" date="2021-03" db="EMBL/GenBank/DDBJ databases">
        <title>Evolutionary priming and transition to the ectomycorrhizal habit in an iconic lineage of mushroom-forming fungi: is preadaptation a requirement?</title>
        <authorList>
            <consortium name="DOE Joint Genome Institute"/>
            <person name="Looney B.P."/>
            <person name="Miyauchi S."/>
            <person name="Morin E."/>
            <person name="Drula E."/>
            <person name="Courty P.E."/>
            <person name="Chicoki N."/>
            <person name="Fauchery L."/>
            <person name="Kohler A."/>
            <person name="Kuo A."/>
            <person name="LaButti K."/>
            <person name="Pangilinan J."/>
            <person name="Lipzen A."/>
            <person name="Riley R."/>
            <person name="Andreopoulos W."/>
            <person name="He G."/>
            <person name="Johnson J."/>
            <person name="Barry K.W."/>
            <person name="Grigoriev I.V."/>
            <person name="Nagy L."/>
            <person name="Hibbett D."/>
            <person name="Henrissat B."/>
            <person name="Matheny P.B."/>
            <person name="Labbe J."/>
            <person name="Martin A.F."/>
        </authorList>
    </citation>
    <scope>NUCLEOTIDE SEQUENCE</scope>
    <source>
        <strain evidence="1">BPL698</strain>
    </source>
</reference>